<evidence type="ECO:0000313" key="15">
    <source>
        <dbReference type="Ensembl" id="ENSPANP00000008939.2"/>
    </source>
</evidence>
<name>A0A096N8K8_PAPAN</name>
<dbReference type="GO" id="GO:0006508">
    <property type="term" value="P:proteolysis"/>
    <property type="evidence" value="ECO:0007669"/>
    <property type="project" value="UniProtKB-KW"/>
</dbReference>
<keyword evidence="9" id="KW-1015">Disulfide bond</keyword>
<dbReference type="PIRSF" id="PIRSF037941">
    <property type="entry name" value="TMPRSS11ABCDE"/>
    <property type="match status" value="1"/>
</dbReference>
<dbReference type="Proteomes" id="UP000028761">
    <property type="component" value="Chromosome 3"/>
</dbReference>
<evidence type="ECO:0000256" key="12">
    <source>
        <dbReference type="SAM" id="Phobius"/>
    </source>
</evidence>
<feature type="active site" description="Charge relay system" evidence="11">
    <location>
        <position position="371"/>
    </location>
</feature>
<dbReference type="AlphaFoldDB" id="A0A096N8K8"/>
<reference evidence="15" key="3">
    <citation type="submission" date="2025-09" db="UniProtKB">
        <authorList>
            <consortium name="Ensembl"/>
        </authorList>
    </citation>
    <scope>IDENTIFICATION</scope>
</reference>
<dbReference type="PROSITE" id="PS00134">
    <property type="entry name" value="TRYPSIN_HIS"/>
    <property type="match status" value="1"/>
</dbReference>
<dbReference type="InterPro" id="IPR036364">
    <property type="entry name" value="SEA_dom_sf"/>
</dbReference>
<keyword evidence="3 12" id="KW-0812">Transmembrane</keyword>
<feature type="domain" description="Peptidase S1" evidence="14">
    <location>
        <begin position="190"/>
        <end position="420"/>
    </location>
</feature>
<protein>
    <recommendedName>
        <fullName evidence="10">Transmembrane protease serine</fullName>
        <ecNumber evidence="10">3.4.21.-</ecNumber>
    </recommendedName>
</protein>
<comment type="subcellular location">
    <subcellularLocation>
        <location evidence="1">Membrane</location>
        <topology evidence="1">Single-pass type II membrane protein</topology>
    </subcellularLocation>
</comment>
<feature type="domain" description="SEA" evidence="13">
    <location>
        <begin position="47"/>
        <end position="167"/>
    </location>
</feature>
<dbReference type="GO" id="GO:0005576">
    <property type="term" value="C:extracellular region"/>
    <property type="evidence" value="ECO:0007669"/>
    <property type="project" value="InterPro"/>
</dbReference>
<dbReference type="OMA" id="DIKSGMF"/>
<keyword evidence="16" id="KW-1185">Reference proteome</keyword>
<proteinExistence type="inferred from homology"/>
<feature type="active site" description="Charge relay system" evidence="11">
    <location>
        <position position="275"/>
    </location>
</feature>
<dbReference type="GeneTree" id="ENSGT00940000161698"/>
<dbReference type="Bgee" id="ENSPANG00000013421">
    <property type="expression patterns" value="Expressed in esophagus and 10 other cell types or tissues"/>
</dbReference>
<evidence type="ECO:0000256" key="2">
    <source>
        <dbReference type="ARBA" id="ARBA00022670"/>
    </source>
</evidence>
<keyword evidence="6" id="KW-0735">Signal-anchor</keyword>
<dbReference type="InterPro" id="IPR018114">
    <property type="entry name" value="TRYPSIN_HIS"/>
</dbReference>
<dbReference type="InterPro" id="IPR043504">
    <property type="entry name" value="Peptidase_S1_PA_chymotrypsin"/>
</dbReference>
<dbReference type="InterPro" id="IPR033116">
    <property type="entry name" value="TRYPSIN_SER"/>
</dbReference>
<dbReference type="eggNOG" id="KOG3627">
    <property type="taxonomic scope" value="Eukaryota"/>
</dbReference>
<dbReference type="Gene3D" id="3.30.70.960">
    <property type="entry name" value="SEA domain"/>
    <property type="match status" value="1"/>
</dbReference>
<dbReference type="PANTHER" id="PTHR24252:SF28">
    <property type="entry name" value="TRANSMEMBRANE PROTEASE SERINE 11C ISOFORM X1"/>
    <property type="match status" value="1"/>
</dbReference>
<dbReference type="FunFam" id="2.40.10.10:FF:000003">
    <property type="entry name" value="Transmembrane serine protease 3"/>
    <property type="match status" value="1"/>
</dbReference>
<dbReference type="InterPro" id="IPR000082">
    <property type="entry name" value="SEA_dom"/>
</dbReference>
<dbReference type="GO" id="GO:0005886">
    <property type="term" value="C:plasma membrane"/>
    <property type="evidence" value="ECO:0007669"/>
    <property type="project" value="InterPro"/>
</dbReference>
<accession>A0A096N8K8</accession>
<feature type="transmembrane region" description="Helical" evidence="12">
    <location>
        <begin position="20"/>
        <end position="44"/>
    </location>
</feature>
<evidence type="ECO:0000256" key="8">
    <source>
        <dbReference type="ARBA" id="ARBA00023136"/>
    </source>
</evidence>
<keyword evidence="8 10" id="KW-0472">Membrane</keyword>
<dbReference type="HOGENOM" id="CLU_006842_19_0_1"/>
<dbReference type="SUPFAM" id="SSF50494">
    <property type="entry name" value="Trypsin-like serine proteases"/>
    <property type="match status" value="1"/>
</dbReference>
<evidence type="ECO:0000256" key="10">
    <source>
        <dbReference type="PIRNR" id="PIRNR037941"/>
    </source>
</evidence>
<evidence type="ECO:0000256" key="3">
    <source>
        <dbReference type="ARBA" id="ARBA00022692"/>
    </source>
</evidence>
<organism evidence="15 16">
    <name type="scientific">Papio anubis</name>
    <name type="common">Olive baboon</name>
    <dbReference type="NCBI Taxonomy" id="9555"/>
    <lineage>
        <taxon>Eukaryota</taxon>
        <taxon>Metazoa</taxon>
        <taxon>Chordata</taxon>
        <taxon>Craniata</taxon>
        <taxon>Vertebrata</taxon>
        <taxon>Euteleostomi</taxon>
        <taxon>Mammalia</taxon>
        <taxon>Eutheria</taxon>
        <taxon>Euarchontoglires</taxon>
        <taxon>Primates</taxon>
        <taxon>Haplorrhini</taxon>
        <taxon>Catarrhini</taxon>
        <taxon>Cercopithecidae</taxon>
        <taxon>Cercopithecinae</taxon>
        <taxon>Papio</taxon>
    </lineage>
</organism>
<gene>
    <name evidence="15" type="primary">TMPRSS11A</name>
</gene>
<dbReference type="EC" id="3.4.21.-" evidence="10"/>
<dbReference type="Pfam" id="PF01390">
    <property type="entry name" value="SEA"/>
    <property type="match status" value="1"/>
</dbReference>
<dbReference type="PANTHER" id="PTHR24252">
    <property type="entry name" value="ACROSIN-RELATED"/>
    <property type="match status" value="1"/>
</dbReference>
<dbReference type="Gene3D" id="2.40.10.10">
    <property type="entry name" value="Trypsin-like serine proteases"/>
    <property type="match status" value="2"/>
</dbReference>
<evidence type="ECO:0000256" key="5">
    <source>
        <dbReference type="ARBA" id="ARBA00022825"/>
    </source>
</evidence>
<evidence type="ECO:0000256" key="4">
    <source>
        <dbReference type="ARBA" id="ARBA00022801"/>
    </source>
</evidence>
<dbReference type="STRING" id="9555.ENSPANP00000008939"/>
<reference evidence="15" key="2">
    <citation type="submission" date="2025-08" db="UniProtKB">
        <authorList>
            <consortium name="Ensembl"/>
        </authorList>
    </citation>
    <scope>IDENTIFICATION</scope>
</reference>
<dbReference type="GO" id="GO:0004252">
    <property type="term" value="F:serine-type endopeptidase activity"/>
    <property type="evidence" value="ECO:0007669"/>
    <property type="project" value="UniProtKB-UniRule"/>
</dbReference>
<dbReference type="InterPro" id="IPR001314">
    <property type="entry name" value="Peptidase_S1A"/>
</dbReference>
<dbReference type="CDD" id="cd00190">
    <property type="entry name" value="Tryp_SPc"/>
    <property type="match status" value="1"/>
</dbReference>
<dbReference type="InterPro" id="IPR017329">
    <property type="entry name" value="Pept_S1A_HAT/DESC1"/>
</dbReference>
<evidence type="ECO:0000259" key="14">
    <source>
        <dbReference type="PROSITE" id="PS50240"/>
    </source>
</evidence>
<keyword evidence="7 12" id="KW-1133">Transmembrane helix</keyword>
<keyword evidence="4 10" id="KW-0378">Hydrolase</keyword>
<sequence length="421" mass="47806">MMYRTVGFGTQRRYLEPWMIAVLIVLSLTVVAVTIGLLVHFLVFHQKMEYYHGSFKILDPQINNNFGQSNTYQLKDLRETTEILVSQVDEIFIDSAWKKNYIKNQVVRLTPEEDGVKADVIMVFQFPSTEQRAVREKKIQSFLNQKMRNLRALPINASSVQVNAMSSSTGELTVQASCGKRVAPLHVNRIASGVIAPKAAWPWQASLQYDNIHQCGATLISNTWLVTAAHCFQRYKNPHQWTVSFGTKINPPLMKRNVKRFIVHENYHSASREYDIAVVQVSYRVTFSDDIRRICLPEASASFQPNLTVYITGFGALYYGGESQNELREARVKIISDDVCKQPQVYGNDIKSGMFCAGYMEGIYDACRGDSGGPLVTRDLKDTWYLIGIVSWGDNCGQRDKPGVYTQVTYYRNWIASKTGL</sequence>
<dbReference type="PRINTS" id="PR00722">
    <property type="entry name" value="CHYMOTRYPSIN"/>
</dbReference>
<dbReference type="Ensembl" id="ENSPANT00000006253.3">
    <property type="protein sequence ID" value="ENSPANP00000008939.2"/>
    <property type="gene ID" value="ENSPANG00000013421.3"/>
</dbReference>
<dbReference type="PROSITE" id="PS50240">
    <property type="entry name" value="TRYPSIN_DOM"/>
    <property type="match status" value="1"/>
</dbReference>
<evidence type="ECO:0000256" key="1">
    <source>
        <dbReference type="ARBA" id="ARBA00004606"/>
    </source>
</evidence>
<evidence type="ECO:0000256" key="7">
    <source>
        <dbReference type="ARBA" id="ARBA00022989"/>
    </source>
</evidence>
<dbReference type="InterPro" id="IPR009003">
    <property type="entry name" value="Peptidase_S1_PA"/>
</dbReference>
<comment type="similarity">
    <text evidence="10">Belongs to the peptidase S1 family.</text>
</comment>
<dbReference type="SMART" id="SM00020">
    <property type="entry name" value="Tryp_SPc"/>
    <property type="match status" value="1"/>
</dbReference>
<evidence type="ECO:0000313" key="16">
    <source>
        <dbReference type="Proteomes" id="UP000028761"/>
    </source>
</evidence>
<dbReference type="PROSITE" id="PS00135">
    <property type="entry name" value="TRYPSIN_SER"/>
    <property type="match status" value="1"/>
</dbReference>
<dbReference type="PROSITE" id="PS50024">
    <property type="entry name" value="SEA"/>
    <property type="match status" value="1"/>
</dbReference>
<keyword evidence="2 10" id="KW-0645">Protease</keyword>
<dbReference type="SUPFAM" id="SSF82671">
    <property type="entry name" value="SEA domain"/>
    <property type="match status" value="1"/>
</dbReference>
<evidence type="ECO:0000256" key="6">
    <source>
        <dbReference type="ARBA" id="ARBA00022968"/>
    </source>
</evidence>
<dbReference type="InterPro" id="IPR001254">
    <property type="entry name" value="Trypsin_dom"/>
</dbReference>
<feature type="active site" description="Charge relay system" evidence="11">
    <location>
        <position position="230"/>
    </location>
</feature>
<evidence type="ECO:0000256" key="11">
    <source>
        <dbReference type="PIRSR" id="PIRSR037941-1"/>
    </source>
</evidence>
<evidence type="ECO:0000256" key="9">
    <source>
        <dbReference type="ARBA" id="ARBA00023157"/>
    </source>
</evidence>
<evidence type="ECO:0000259" key="13">
    <source>
        <dbReference type="PROSITE" id="PS50024"/>
    </source>
</evidence>
<reference evidence="15 16" key="1">
    <citation type="submission" date="2012-03" db="EMBL/GenBank/DDBJ databases">
        <title>Whole Genome Assembly of Papio anubis.</title>
        <authorList>
            <person name="Liu Y.L."/>
            <person name="Abraham K.A."/>
            <person name="Akbar H.A."/>
            <person name="Ali S.A."/>
            <person name="Anosike U.A."/>
            <person name="Aqrawi P.A."/>
            <person name="Arias F.A."/>
            <person name="Attaway T.A."/>
            <person name="Awwad R.A."/>
            <person name="Babu C.B."/>
            <person name="Bandaranaike D.B."/>
            <person name="Battles P.B."/>
            <person name="Bell A.B."/>
            <person name="Beltran B.B."/>
            <person name="Berhane-Mersha D.B."/>
            <person name="Bess C.B."/>
            <person name="Bickham C.B."/>
            <person name="Bolden T.B."/>
            <person name="Carter K.C."/>
            <person name="Chau D.C."/>
            <person name="Chavez A.C."/>
            <person name="Clerc-Blankenburg K.C."/>
            <person name="Coyle M.C."/>
            <person name="Dao M.D."/>
            <person name="Davila M.L.D."/>
            <person name="Davy-Carroll L.D."/>
            <person name="Denson S.D."/>
            <person name="Dinh H.D."/>
            <person name="Fernandez S.F."/>
            <person name="Fernando P.F."/>
            <person name="Forbes L.F."/>
            <person name="Francis C.F."/>
            <person name="Francisco L.F."/>
            <person name="Fu Q.F."/>
            <person name="Garcia-Iii R.G."/>
            <person name="Garrett T.G."/>
            <person name="Gross S.G."/>
            <person name="Gubbala S.G."/>
            <person name="Hirani K.H."/>
            <person name="Hogues M.H."/>
            <person name="Hollins B.H."/>
            <person name="Jackson L.J."/>
            <person name="Javaid M.J."/>
            <person name="Jhangiani S.J."/>
            <person name="Johnson A.J."/>
            <person name="Johnson B.J."/>
            <person name="Jones J.J."/>
            <person name="Joshi V.J."/>
            <person name="Kalu J.K."/>
            <person name="Khan N.K."/>
            <person name="Korchina V.K."/>
            <person name="Kovar C.K."/>
            <person name="Lago L.L."/>
            <person name="Lara F.L."/>
            <person name="Le T.-K.L."/>
            <person name="Lee S.L."/>
            <person name="Legall-Iii F.L."/>
            <person name="Lemon S.L."/>
            <person name="Liu J.L."/>
            <person name="Liu Y.-S.L."/>
            <person name="Liyanage D.L."/>
            <person name="Lopez J.L."/>
            <person name="Lorensuhewa L.L."/>
            <person name="Mata R.M."/>
            <person name="Mathew T.M."/>
            <person name="Mercado C.M."/>
            <person name="Mercado I.M."/>
            <person name="Morales K.M."/>
            <person name="Morgan M.M."/>
            <person name="Munidasa M.M."/>
            <person name="Ngo D.N."/>
            <person name="Nguyen L.N."/>
            <person name="Nguyen T.N."/>
            <person name="Nguyen N.N."/>
            <person name="Obregon M.O."/>
            <person name="Okwuonu G.O."/>
            <person name="Ongeri F.O."/>
            <person name="Onwere C.O."/>
            <person name="Osifeso I.O."/>
            <person name="Parra A.P."/>
            <person name="Patil S.P."/>
            <person name="Perez A.P."/>
            <person name="Perez Y.P."/>
            <person name="Pham C.P."/>
            <person name="Pu L.-L.P."/>
            <person name="Puazo M.P."/>
            <person name="Quiroz J.Q."/>
            <person name="Rouhana J.R."/>
            <person name="Ruiz M.R."/>
            <person name="Ruiz S.-J.R."/>
            <person name="Saada N.S."/>
            <person name="Santibanez J.S."/>
            <person name="Scheel M.S."/>
            <person name="Schneider B.S."/>
            <person name="Simmons D.S."/>
            <person name="Sisson I.S."/>
            <person name="Tang L.-Y.T."/>
            <person name="Thornton R.T."/>
            <person name="Tisius J.T."/>
            <person name="Toledanes G.T."/>
            <person name="Trejos Z.T."/>
            <person name="Usmani K.U."/>
            <person name="Varghese R.V."/>
            <person name="Vattathil S.V."/>
            <person name="Vee V.V."/>
            <person name="Walker D.W."/>
            <person name="Weissenberger G.W."/>
            <person name="White C.W."/>
            <person name="Williams A.W."/>
            <person name="Woodworth J.W."/>
            <person name="Wright R.W."/>
            <person name="Zhu Y.Z."/>
            <person name="Han Y.H."/>
            <person name="Newsham I.N."/>
            <person name="Nazareth L.N."/>
            <person name="Worley K.W."/>
            <person name="Muzny D.M."/>
            <person name="Rogers J.R."/>
            <person name="Gibbs R.G."/>
        </authorList>
    </citation>
    <scope>NUCLEOTIDE SEQUENCE [LARGE SCALE GENOMIC DNA]</scope>
</reference>
<dbReference type="Pfam" id="PF00089">
    <property type="entry name" value="Trypsin"/>
    <property type="match status" value="1"/>
</dbReference>
<keyword evidence="5 10" id="KW-0720">Serine protease</keyword>